<gene>
    <name evidence="1" type="ORF">C8F04DRAFT_331985</name>
</gene>
<name>A0AAD6X4Q4_9AGAR</name>
<accession>A0AAD6X4Q4</accession>
<comment type="caution">
    <text evidence="1">The sequence shown here is derived from an EMBL/GenBank/DDBJ whole genome shotgun (WGS) entry which is preliminary data.</text>
</comment>
<proteinExistence type="predicted"/>
<evidence type="ECO:0000313" key="2">
    <source>
        <dbReference type="Proteomes" id="UP001218188"/>
    </source>
</evidence>
<dbReference type="EMBL" id="JARJCM010000029">
    <property type="protein sequence ID" value="KAJ7038948.1"/>
    <property type="molecule type" value="Genomic_DNA"/>
</dbReference>
<dbReference type="Proteomes" id="UP001218188">
    <property type="component" value="Unassembled WGS sequence"/>
</dbReference>
<evidence type="ECO:0000313" key="1">
    <source>
        <dbReference type="EMBL" id="KAJ7038948.1"/>
    </source>
</evidence>
<sequence>MGLVRVYLDTMFCGTILRNALSSLSCKIQLLPAERKVLAHCICALSVSISIDPLILDPDPSSIPPFHAASGSRRFWRTTGFTASCAVPGTQATRLASEVGILLELPENNAVSCFIIQLLEDVVGGRVRTVAIQRFADRRSRCWVSRYYCSFWTTQYRRPILYRTRPPAAAPRSPFRHRNWTAALLNWVTSIQRMVRENGQTASPVHNNATLFVPRHKACPTTVRGPQEISRADNPSTKLL</sequence>
<organism evidence="1 2">
    <name type="scientific">Mycena alexandri</name>
    <dbReference type="NCBI Taxonomy" id="1745969"/>
    <lineage>
        <taxon>Eukaryota</taxon>
        <taxon>Fungi</taxon>
        <taxon>Dikarya</taxon>
        <taxon>Basidiomycota</taxon>
        <taxon>Agaricomycotina</taxon>
        <taxon>Agaricomycetes</taxon>
        <taxon>Agaricomycetidae</taxon>
        <taxon>Agaricales</taxon>
        <taxon>Marasmiineae</taxon>
        <taxon>Mycenaceae</taxon>
        <taxon>Mycena</taxon>
    </lineage>
</organism>
<keyword evidence="2" id="KW-1185">Reference proteome</keyword>
<protein>
    <submittedName>
        <fullName evidence="1">Uncharacterized protein</fullName>
    </submittedName>
</protein>
<dbReference type="AlphaFoldDB" id="A0AAD6X4Q4"/>
<reference evidence="1" key="1">
    <citation type="submission" date="2023-03" db="EMBL/GenBank/DDBJ databases">
        <title>Massive genome expansion in bonnet fungi (Mycena s.s.) driven by repeated elements and novel gene families across ecological guilds.</title>
        <authorList>
            <consortium name="Lawrence Berkeley National Laboratory"/>
            <person name="Harder C.B."/>
            <person name="Miyauchi S."/>
            <person name="Viragh M."/>
            <person name="Kuo A."/>
            <person name="Thoen E."/>
            <person name="Andreopoulos B."/>
            <person name="Lu D."/>
            <person name="Skrede I."/>
            <person name="Drula E."/>
            <person name="Henrissat B."/>
            <person name="Morin E."/>
            <person name="Kohler A."/>
            <person name="Barry K."/>
            <person name="LaButti K."/>
            <person name="Morin E."/>
            <person name="Salamov A."/>
            <person name="Lipzen A."/>
            <person name="Mereny Z."/>
            <person name="Hegedus B."/>
            <person name="Baldrian P."/>
            <person name="Stursova M."/>
            <person name="Weitz H."/>
            <person name="Taylor A."/>
            <person name="Grigoriev I.V."/>
            <person name="Nagy L.G."/>
            <person name="Martin F."/>
            <person name="Kauserud H."/>
        </authorList>
    </citation>
    <scope>NUCLEOTIDE SEQUENCE</scope>
    <source>
        <strain evidence="1">CBHHK200</strain>
    </source>
</reference>